<accession>A0A8S1QEL5</accession>
<dbReference type="InterPro" id="IPR039361">
    <property type="entry name" value="Cyclin"/>
</dbReference>
<dbReference type="InterPro" id="IPR013763">
    <property type="entry name" value="Cyclin-like_dom"/>
</dbReference>
<evidence type="ECO:0000256" key="2">
    <source>
        <dbReference type="ARBA" id="ARBA00023306"/>
    </source>
</evidence>
<reference evidence="5" key="1">
    <citation type="submission" date="2021-01" db="EMBL/GenBank/DDBJ databases">
        <authorList>
            <consortium name="Genoscope - CEA"/>
            <person name="William W."/>
        </authorList>
    </citation>
    <scope>NUCLEOTIDE SEQUENCE</scope>
</reference>
<dbReference type="SMART" id="SM00385">
    <property type="entry name" value="CYCLIN"/>
    <property type="match status" value="2"/>
</dbReference>
<feature type="domain" description="Cyclin-like" evidence="4">
    <location>
        <begin position="83"/>
        <end position="164"/>
    </location>
</feature>
<dbReference type="Proteomes" id="UP000688137">
    <property type="component" value="Unassembled WGS sequence"/>
</dbReference>
<dbReference type="InterPro" id="IPR004367">
    <property type="entry name" value="Cyclin_C-dom"/>
</dbReference>
<organism evidence="5 6">
    <name type="scientific">Paramecium primaurelia</name>
    <dbReference type="NCBI Taxonomy" id="5886"/>
    <lineage>
        <taxon>Eukaryota</taxon>
        <taxon>Sar</taxon>
        <taxon>Alveolata</taxon>
        <taxon>Ciliophora</taxon>
        <taxon>Intramacronucleata</taxon>
        <taxon>Oligohymenophorea</taxon>
        <taxon>Peniculida</taxon>
        <taxon>Parameciidae</taxon>
        <taxon>Paramecium</taxon>
    </lineage>
</organism>
<name>A0A8S1QEL5_PARPR</name>
<dbReference type="InterPro" id="IPR006671">
    <property type="entry name" value="Cyclin_N"/>
</dbReference>
<dbReference type="OMA" id="THDRDEM"/>
<dbReference type="PIRSF" id="PIRSF001771">
    <property type="entry name" value="Cyclin_A_B_D_E"/>
    <property type="match status" value="1"/>
</dbReference>
<keyword evidence="2" id="KW-0131">Cell cycle</keyword>
<sequence>MEYIQKMIRPFTDRSNYYMQQPNSFKRKESKHTHDPQQVLLYIKQIYFTLQTQQNVNMSFLNPNYFSDIQSDLNPEMRAQMIDEVHKLCTSHKAQRRTFHQTIYLLDVYLSTNRIFTAQIDSIYKTCYFIASKYEEIYPSPLWRYTNDRDEMQEIFQIEKELLSLVDFKLVTASSYVWLNYYWTIINIAEKTQNWLTYSLLLLDVAVYNINIIKYEPSKIACASLYTSAIMLNIQMNWNSFASQFGLHFQHEIKEISNLIMITLKDSVNQKREIVKHMQLQKERELF</sequence>
<evidence type="ECO:0000313" key="6">
    <source>
        <dbReference type="Proteomes" id="UP000688137"/>
    </source>
</evidence>
<evidence type="ECO:0000256" key="3">
    <source>
        <dbReference type="RuleBase" id="RU000383"/>
    </source>
</evidence>
<evidence type="ECO:0000259" key="4">
    <source>
        <dbReference type="SMART" id="SM00385"/>
    </source>
</evidence>
<keyword evidence="3" id="KW-0195">Cyclin</keyword>
<keyword evidence="6" id="KW-1185">Reference proteome</keyword>
<gene>
    <name evidence="5" type="ORF">PPRIM_AZ9-3.1.T1560039</name>
</gene>
<protein>
    <recommendedName>
        <fullName evidence="4">Cyclin-like domain-containing protein</fullName>
    </recommendedName>
</protein>
<dbReference type="Pfam" id="PF02984">
    <property type="entry name" value="Cyclin_C"/>
    <property type="match status" value="1"/>
</dbReference>
<dbReference type="InterPro" id="IPR046965">
    <property type="entry name" value="Cyclin_A/B-like"/>
</dbReference>
<feature type="domain" description="Cyclin-like" evidence="4">
    <location>
        <begin position="177"/>
        <end position="265"/>
    </location>
</feature>
<comment type="similarity">
    <text evidence="3">Belongs to the cyclin family.</text>
</comment>
<dbReference type="EMBL" id="CAJJDM010000161">
    <property type="protein sequence ID" value="CAD8113654.1"/>
    <property type="molecule type" value="Genomic_DNA"/>
</dbReference>
<keyword evidence="1" id="KW-0132">Cell division</keyword>
<comment type="caution">
    <text evidence="5">The sequence shown here is derived from an EMBL/GenBank/DDBJ whole genome shotgun (WGS) entry which is preliminary data.</text>
</comment>
<evidence type="ECO:0000256" key="1">
    <source>
        <dbReference type="ARBA" id="ARBA00022618"/>
    </source>
</evidence>
<dbReference type="PANTHER" id="PTHR10177">
    <property type="entry name" value="CYCLINS"/>
    <property type="match status" value="1"/>
</dbReference>
<dbReference type="AlphaFoldDB" id="A0A8S1QEL5"/>
<dbReference type="FunFam" id="1.10.472.10:FF:000411">
    <property type="entry name" value="Uncharacterized protein"/>
    <property type="match status" value="1"/>
</dbReference>
<evidence type="ECO:0000313" key="5">
    <source>
        <dbReference type="EMBL" id="CAD8113654.1"/>
    </source>
</evidence>
<proteinExistence type="inferred from homology"/>
<dbReference type="Pfam" id="PF00134">
    <property type="entry name" value="Cyclin_N"/>
    <property type="match status" value="1"/>
</dbReference>